<dbReference type="InterPro" id="IPR014729">
    <property type="entry name" value="Rossmann-like_a/b/a_fold"/>
</dbReference>
<reference evidence="2 3" key="1">
    <citation type="submission" date="2019-12" db="EMBL/GenBank/DDBJ databases">
        <title>Draft genome sequence of the ascomycete Xylaria multiplex DSM 110363.</title>
        <authorList>
            <person name="Buettner E."/>
            <person name="Kellner H."/>
        </authorList>
    </citation>
    <scope>NUCLEOTIDE SEQUENCE [LARGE SCALE GENOMIC DNA]</scope>
    <source>
        <strain evidence="2 3">DSM 110363</strain>
    </source>
</reference>
<dbReference type="GO" id="GO:0006529">
    <property type="term" value="P:asparagine biosynthetic process"/>
    <property type="evidence" value="ECO:0007669"/>
    <property type="project" value="InterPro"/>
</dbReference>
<accession>A0A7C8MXM2</accession>
<evidence type="ECO:0000313" key="3">
    <source>
        <dbReference type="Proteomes" id="UP000481858"/>
    </source>
</evidence>
<dbReference type="PANTHER" id="PTHR43284:SF1">
    <property type="entry name" value="ASPARAGINE SYNTHETASE"/>
    <property type="match status" value="1"/>
</dbReference>
<dbReference type="OrthoDB" id="4582454at2759"/>
<dbReference type="InterPro" id="IPR051786">
    <property type="entry name" value="ASN_synthetase/amidase"/>
</dbReference>
<name>A0A7C8MXM2_9PEZI</name>
<dbReference type="AlphaFoldDB" id="A0A7C8MXM2"/>
<dbReference type="CDD" id="cd01991">
    <property type="entry name" value="Asn_synthase_B_C"/>
    <property type="match status" value="1"/>
</dbReference>
<evidence type="ECO:0000259" key="1">
    <source>
        <dbReference type="Pfam" id="PF00733"/>
    </source>
</evidence>
<organism evidence="2 3">
    <name type="scientific">Xylaria multiplex</name>
    <dbReference type="NCBI Taxonomy" id="323545"/>
    <lineage>
        <taxon>Eukaryota</taxon>
        <taxon>Fungi</taxon>
        <taxon>Dikarya</taxon>
        <taxon>Ascomycota</taxon>
        <taxon>Pezizomycotina</taxon>
        <taxon>Sordariomycetes</taxon>
        <taxon>Xylariomycetidae</taxon>
        <taxon>Xylariales</taxon>
        <taxon>Xylariaceae</taxon>
        <taxon>Xylaria</taxon>
    </lineage>
</organism>
<dbReference type="GO" id="GO:0005829">
    <property type="term" value="C:cytosol"/>
    <property type="evidence" value="ECO:0007669"/>
    <property type="project" value="TreeGrafter"/>
</dbReference>
<dbReference type="Gene3D" id="3.40.50.620">
    <property type="entry name" value="HUPs"/>
    <property type="match status" value="1"/>
</dbReference>
<sequence>MRSRWNPLHTAMYMWNKNSLANVLLSYLGDRTEMAHSIEARTPFLDHHLTEYANGLPPSVKLRYAAESENSELGPIWTKSSRVSMSLNEKWILRQAVRPYITDELYKRKKHPFFAPFRWANDGPSHRMFKALLTQEAVEQLGFVNRATVQRCIVVAWREESDPKSFRLLWRLGDAGSTHECSEDGLVRLGNH</sequence>
<dbReference type="EMBL" id="WUBL01000057">
    <property type="protein sequence ID" value="KAF2968094.1"/>
    <property type="molecule type" value="Genomic_DNA"/>
</dbReference>
<dbReference type="PANTHER" id="PTHR43284">
    <property type="entry name" value="ASPARAGINE SYNTHETASE (GLUTAMINE-HYDROLYZING)"/>
    <property type="match status" value="1"/>
</dbReference>
<comment type="caution">
    <text evidence="2">The sequence shown here is derived from an EMBL/GenBank/DDBJ whole genome shotgun (WGS) entry which is preliminary data.</text>
</comment>
<evidence type="ECO:0000313" key="2">
    <source>
        <dbReference type="EMBL" id="KAF2968094.1"/>
    </source>
</evidence>
<feature type="domain" description="Asparagine synthetase" evidence="1">
    <location>
        <begin position="3"/>
        <end position="171"/>
    </location>
</feature>
<protein>
    <recommendedName>
        <fullName evidence="1">Asparagine synthetase domain-containing protein</fullName>
    </recommendedName>
</protein>
<keyword evidence="3" id="KW-1185">Reference proteome</keyword>
<dbReference type="Proteomes" id="UP000481858">
    <property type="component" value="Unassembled WGS sequence"/>
</dbReference>
<dbReference type="Pfam" id="PF00733">
    <property type="entry name" value="Asn_synthase"/>
    <property type="match status" value="1"/>
</dbReference>
<dbReference type="GO" id="GO:0004066">
    <property type="term" value="F:asparagine synthase (glutamine-hydrolyzing) activity"/>
    <property type="evidence" value="ECO:0007669"/>
    <property type="project" value="InterPro"/>
</dbReference>
<dbReference type="InterPro" id="IPR001962">
    <property type="entry name" value="Asn_synthase"/>
</dbReference>
<dbReference type="InParanoid" id="A0A7C8MXM2"/>
<dbReference type="SUPFAM" id="SSF52402">
    <property type="entry name" value="Adenine nucleotide alpha hydrolases-like"/>
    <property type="match status" value="1"/>
</dbReference>
<proteinExistence type="predicted"/>
<gene>
    <name evidence="2" type="ORF">GQX73_g5507</name>
</gene>